<gene>
    <name evidence="1" type="ORF">SAMN03080594_10219</name>
</gene>
<dbReference type="AlphaFoldDB" id="A0A1M4XC55"/>
<name>A0A1M4XC55_9FLAO</name>
<keyword evidence="2" id="KW-1185">Reference proteome</keyword>
<evidence type="ECO:0000313" key="1">
    <source>
        <dbReference type="EMBL" id="SHE90955.1"/>
    </source>
</evidence>
<proteinExistence type="predicted"/>
<protein>
    <submittedName>
        <fullName evidence="1">Uncharacterized protein</fullName>
    </submittedName>
</protein>
<accession>A0A1M4XC55</accession>
<organism evidence="1 2">
    <name type="scientific">Arenibacter palladensis</name>
    <dbReference type="NCBI Taxonomy" id="237373"/>
    <lineage>
        <taxon>Bacteria</taxon>
        <taxon>Pseudomonadati</taxon>
        <taxon>Bacteroidota</taxon>
        <taxon>Flavobacteriia</taxon>
        <taxon>Flavobacteriales</taxon>
        <taxon>Flavobacteriaceae</taxon>
        <taxon>Arenibacter</taxon>
    </lineage>
</organism>
<sequence length="118" mass="13505">MLSLTFLSCNYSQKVFTFSEYTIEDCLGKSKSFKLPSGWVNTESHNVNYHGFVELIQYPDSSYVTILCAHQTELNPDFNIAKGLHSRSEKINGTTIMYHNVNGERKAEFDYAFASMKK</sequence>
<dbReference type="EMBL" id="FQUX01000002">
    <property type="protein sequence ID" value="SHE90955.1"/>
    <property type="molecule type" value="Genomic_DNA"/>
</dbReference>
<evidence type="ECO:0000313" key="2">
    <source>
        <dbReference type="Proteomes" id="UP000184406"/>
    </source>
</evidence>
<reference evidence="2" key="1">
    <citation type="submission" date="2016-11" db="EMBL/GenBank/DDBJ databases">
        <authorList>
            <person name="Varghese N."/>
            <person name="Submissions S."/>
        </authorList>
    </citation>
    <scope>NUCLEOTIDE SEQUENCE [LARGE SCALE GENOMIC DNA]</scope>
    <source>
        <strain evidence="2">DSM 17539</strain>
    </source>
</reference>
<dbReference type="Proteomes" id="UP000184406">
    <property type="component" value="Unassembled WGS sequence"/>
</dbReference>